<dbReference type="Pfam" id="PF00320">
    <property type="entry name" value="GATA"/>
    <property type="match status" value="1"/>
</dbReference>
<keyword evidence="2 8" id="KW-0863">Zinc-finger</keyword>
<dbReference type="PROSITE" id="PS00344">
    <property type="entry name" value="GATA_ZN_FINGER_1"/>
    <property type="match status" value="1"/>
</dbReference>
<keyword evidence="5" id="KW-0238">DNA-binding</keyword>
<keyword evidence="4" id="KW-0805">Transcription regulation</keyword>
<sequence>MMHHYGGGGGGGGGGASSFSLFLSVPNHGAADMYSSSTNYASSSSSSSSSPSSVDCTLSLGTPSTRSSEFDSDKRAAARNPHRRSAGSYVSNFCWDLLHPKHKTSGRGAGGAASNNNITAAVSNSGDPLLARRCANCDTTSTPLWRNGPRGPKSLCNACGIRFKKEERRAAAATVNSSTAESNHHHHSMFNGSYTNSSTWVPQQLPATTQKHPCLSAAIGNDDVGPENGISFLSWRLNVANTDHRPTLVHDFTR</sequence>
<evidence type="ECO:0000256" key="3">
    <source>
        <dbReference type="ARBA" id="ARBA00022833"/>
    </source>
</evidence>
<evidence type="ECO:0000313" key="11">
    <source>
        <dbReference type="EnsemblPlants" id="MELO3C016391.2.1"/>
    </source>
</evidence>
<keyword evidence="6" id="KW-0804">Transcription</keyword>
<feature type="compositionally biased region" description="Polar residues" evidence="9">
    <location>
        <begin position="54"/>
        <end position="67"/>
    </location>
</feature>
<feature type="compositionally biased region" description="Low complexity" evidence="9">
    <location>
        <begin position="36"/>
        <end position="53"/>
    </location>
</feature>
<dbReference type="CDD" id="cd00202">
    <property type="entry name" value="ZnF_GATA"/>
    <property type="match status" value="1"/>
</dbReference>
<dbReference type="SMART" id="SM00401">
    <property type="entry name" value="ZnF_GATA"/>
    <property type="match status" value="1"/>
</dbReference>
<dbReference type="PANTHER" id="PTHR46813:SF16">
    <property type="entry name" value="GATA TRANSCRIPTION FACTOR 18"/>
    <property type="match status" value="1"/>
</dbReference>
<keyword evidence="3" id="KW-0862">Zinc</keyword>
<evidence type="ECO:0000256" key="4">
    <source>
        <dbReference type="ARBA" id="ARBA00023015"/>
    </source>
</evidence>
<evidence type="ECO:0000256" key="2">
    <source>
        <dbReference type="ARBA" id="ARBA00022771"/>
    </source>
</evidence>
<dbReference type="InterPro" id="IPR013088">
    <property type="entry name" value="Znf_NHR/GATA"/>
</dbReference>
<keyword evidence="1" id="KW-0479">Metal-binding</keyword>
<gene>
    <name evidence="11" type="primary">103493199</name>
</gene>
<organism evidence="11">
    <name type="scientific">Cucumis melo</name>
    <name type="common">Muskmelon</name>
    <dbReference type="NCBI Taxonomy" id="3656"/>
    <lineage>
        <taxon>Eukaryota</taxon>
        <taxon>Viridiplantae</taxon>
        <taxon>Streptophyta</taxon>
        <taxon>Embryophyta</taxon>
        <taxon>Tracheophyta</taxon>
        <taxon>Spermatophyta</taxon>
        <taxon>Magnoliopsida</taxon>
        <taxon>eudicotyledons</taxon>
        <taxon>Gunneridae</taxon>
        <taxon>Pentapetalae</taxon>
        <taxon>rosids</taxon>
        <taxon>fabids</taxon>
        <taxon>Cucurbitales</taxon>
        <taxon>Cucurbitaceae</taxon>
        <taxon>Benincaseae</taxon>
        <taxon>Cucumis</taxon>
    </lineage>
</organism>
<dbReference type="Gene3D" id="3.30.50.10">
    <property type="entry name" value="Erythroid Transcription Factor GATA-1, subunit A"/>
    <property type="match status" value="1"/>
</dbReference>
<evidence type="ECO:0000259" key="10">
    <source>
        <dbReference type="PROSITE" id="PS50114"/>
    </source>
</evidence>
<name>A0A9I9DCQ6_CUCME</name>
<evidence type="ECO:0000256" key="1">
    <source>
        <dbReference type="ARBA" id="ARBA00022723"/>
    </source>
</evidence>
<feature type="domain" description="GATA-type" evidence="10">
    <location>
        <begin position="128"/>
        <end position="164"/>
    </location>
</feature>
<dbReference type="PROSITE" id="PS50114">
    <property type="entry name" value="GATA_ZN_FINGER_2"/>
    <property type="match status" value="1"/>
</dbReference>
<dbReference type="eggNOG" id="KOG1601">
    <property type="taxonomic scope" value="Eukaryota"/>
</dbReference>
<evidence type="ECO:0000256" key="6">
    <source>
        <dbReference type="ARBA" id="ARBA00023163"/>
    </source>
</evidence>
<feature type="region of interest" description="Disordered" evidence="9">
    <location>
        <begin position="36"/>
        <end position="83"/>
    </location>
</feature>
<evidence type="ECO:0000256" key="7">
    <source>
        <dbReference type="ARBA" id="ARBA00024019"/>
    </source>
</evidence>
<proteinExistence type="inferred from homology"/>
<dbReference type="SUPFAM" id="SSF57716">
    <property type="entry name" value="Glucocorticoid receptor-like (DNA-binding domain)"/>
    <property type="match status" value="1"/>
</dbReference>
<dbReference type="PANTHER" id="PTHR46813">
    <property type="entry name" value="GATA TRANSCRIPTION FACTOR 18"/>
    <property type="match status" value="1"/>
</dbReference>
<accession>A0A9I9DCQ6</accession>
<reference evidence="11" key="1">
    <citation type="submission" date="2023-03" db="UniProtKB">
        <authorList>
            <consortium name="EnsemblPlants"/>
        </authorList>
    </citation>
    <scope>IDENTIFICATION</scope>
</reference>
<evidence type="ECO:0000256" key="5">
    <source>
        <dbReference type="ARBA" id="ARBA00023125"/>
    </source>
</evidence>
<protein>
    <recommendedName>
        <fullName evidence="10">GATA-type domain-containing protein</fullName>
    </recommendedName>
</protein>
<evidence type="ECO:0000256" key="8">
    <source>
        <dbReference type="PROSITE-ProRule" id="PRU00094"/>
    </source>
</evidence>
<dbReference type="EnsemblPlants" id="MELO3C016391.2.1">
    <property type="protein sequence ID" value="MELO3C016391.2.1"/>
    <property type="gene ID" value="MELO3C016391.2"/>
</dbReference>
<evidence type="ECO:0000256" key="9">
    <source>
        <dbReference type="SAM" id="MobiDB-lite"/>
    </source>
</evidence>
<comment type="similarity">
    <text evidence="7">Belongs to the type IV zinc-finger family. Class B subfamily.</text>
</comment>
<dbReference type="InterPro" id="IPR000679">
    <property type="entry name" value="Znf_GATA"/>
</dbReference>
<dbReference type="RefSeq" id="XP_008452087.2">
    <property type="nucleotide sequence ID" value="XM_008453865.3"/>
</dbReference>